<evidence type="ECO:0000259" key="2">
    <source>
        <dbReference type="Pfam" id="PF11181"/>
    </source>
</evidence>
<keyword evidence="1" id="KW-0812">Transmembrane</keyword>
<accession>A0A919K9J6</accession>
<sequence length="187" mass="20019">MPEIPRQPTGGPRESDHDDVRIGVAQRSIAARPDYRAAAGIVERLVAAGFSERRVTVIGADLRDVARHRGQLTTVDVTGRGALSGLLIGAAVGWLLRLFDLTTDSLSTWWLVFNTAVLGAILGAAVALLGYVVTQGRRSFTTDDLVRAGEFEVMVDAELADRAVRMLHGDLGEGRTQGSSPEQSRVA</sequence>
<dbReference type="InterPro" id="IPR025889">
    <property type="entry name" value="GSP17M-like_dom"/>
</dbReference>
<dbReference type="RefSeq" id="WP_203789761.1">
    <property type="nucleotide sequence ID" value="NZ_BOMV01000100.1"/>
</dbReference>
<keyword evidence="1" id="KW-0472">Membrane</keyword>
<protein>
    <recommendedName>
        <fullName evidence="2">General stress protein 17M-like domain-containing protein</fullName>
    </recommendedName>
</protein>
<evidence type="ECO:0000313" key="4">
    <source>
        <dbReference type="Proteomes" id="UP000636960"/>
    </source>
</evidence>
<dbReference type="EMBL" id="BOMV01000100">
    <property type="protein sequence ID" value="GIF01203.1"/>
    <property type="molecule type" value="Genomic_DNA"/>
</dbReference>
<proteinExistence type="predicted"/>
<name>A0A919K9J6_9ACTN</name>
<organism evidence="3 4">
    <name type="scientific">Paractinoplanes rishiriensis</name>
    <dbReference type="NCBI Taxonomy" id="1050105"/>
    <lineage>
        <taxon>Bacteria</taxon>
        <taxon>Bacillati</taxon>
        <taxon>Actinomycetota</taxon>
        <taxon>Actinomycetes</taxon>
        <taxon>Micromonosporales</taxon>
        <taxon>Micromonosporaceae</taxon>
        <taxon>Paractinoplanes</taxon>
    </lineage>
</organism>
<keyword evidence="1" id="KW-1133">Transmembrane helix</keyword>
<dbReference type="Proteomes" id="UP000636960">
    <property type="component" value="Unassembled WGS sequence"/>
</dbReference>
<feature type="transmembrane region" description="Helical" evidence="1">
    <location>
        <begin position="108"/>
        <end position="133"/>
    </location>
</feature>
<evidence type="ECO:0000313" key="3">
    <source>
        <dbReference type="EMBL" id="GIF01203.1"/>
    </source>
</evidence>
<feature type="domain" description="General stress protein 17M-like" evidence="2">
    <location>
        <begin position="29"/>
        <end position="106"/>
    </location>
</feature>
<dbReference type="AlphaFoldDB" id="A0A919K9J6"/>
<keyword evidence="4" id="KW-1185">Reference proteome</keyword>
<reference evidence="3" key="1">
    <citation type="submission" date="2021-01" db="EMBL/GenBank/DDBJ databases">
        <title>Whole genome shotgun sequence of Actinoplanes rishiriensis NBRC 108556.</title>
        <authorList>
            <person name="Komaki H."/>
            <person name="Tamura T."/>
        </authorList>
    </citation>
    <scope>NUCLEOTIDE SEQUENCE</scope>
    <source>
        <strain evidence="3">NBRC 108556</strain>
    </source>
</reference>
<gene>
    <name evidence="3" type="ORF">Ari01nite_86670</name>
</gene>
<comment type="caution">
    <text evidence="3">The sequence shown here is derived from an EMBL/GenBank/DDBJ whole genome shotgun (WGS) entry which is preliminary data.</text>
</comment>
<evidence type="ECO:0000256" key="1">
    <source>
        <dbReference type="SAM" id="Phobius"/>
    </source>
</evidence>
<dbReference type="Pfam" id="PF11181">
    <property type="entry name" value="YflT"/>
    <property type="match status" value="1"/>
</dbReference>
<feature type="transmembrane region" description="Helical" evidence="1">
    <location>
        <begin position="77"/>
        <end position="96"/>
    </location>
</feature>